<reference evidence="2" key="1">
    <citation type="submission" date="2021-02" db="EMBL/GenBank/DDBJ databases">
        <authorList>
            <person name="Dougan E. K."/>
            <person name="Rhodes N."/>
            <person name="Thang M."/>
            <person name="Chan C."/>
        </authorList>
    </citation>
    <scope>NUCLEOTIDE SEQUENCE</scope>
</reference>
<proteinExistence type="predicted"/>
<dbReference type="EMBL" id="CAJNDS010002813">
    <property type="protein sequence ID" value="CAE7607039.1"/>
    <property type="molecule type" value="Genomic_DNA"/>
</dbReference>
<feature type="compositionally biased region" description="Low complexity" evidence="1">
    <location>
        <begin position="579"/>
        <end position="589"/>
    </location>
</feature>
<evidence type="ECO:0000256" key="1">
    <source>
        <dbReference type="SAM" id="MobiDB-lite"/>
    </source>
</evidence>
<sequence length="668" mass="72858">MAAKSEEVICSHSLDDETDVVMEPPLDEFDMWDHYQAAAVGDARKREAISQLQKSFLDQLHSEMDVNAAAAKALLHLKAKASLEASLQSMETSEGAEGSPASSWLDSPESSPMAEMHMKICGDEDRTLEREMDEFDLMAQRSAAFDSLPEDRKRAISSLQSAFLDALDTEDVNGAAASALKRLLSNRENADRDDGKPSIFQMLFQEKLNSGEASAELGSLSTVSDEAKIKALKAWSLSLQREAGTAEDVTGAVAAALQLEEQTKEDMRRSNDLEEGKTRPSILHVSLLVVGPERRKGVMMIRSGDQMQAVCATEEGAQAYKSGALLRMARARCSDSADVAWKGVRDGCFDGLARCKGQRGACAVLARALRRIGQTLCDSQVPQPCRVPPNARKHPFEQGGAHTDGKVVVPLSHIEAGEAQPGKADAAWDWCSDDADKESSLPAVRALPERAKISASMSTRLDVDRGPVGRAATPTSVSTEASNILKTDVQSESCETDRDCLCIPLDATLPEGVRLLVLHHLGRGIGDFADMTPSQRQLFERHVHQLAGYAERLKQTVLNSMMVADHARSMPHEHLDQDASTTSASSAAAPRHLRLKDTELLEIYHLAQQEAKKEADWRGLPQGGESGESHAWRYEWLRDLSHGPDRGGRQPRAKSPRAPPKPPELEVE</sequence>
<feature type="compositionally biased region" description="Polar residues" evidence="1">
    <location>
        <begin position="100"/>
        <end position="110"/>
    </location>
</feature>
<dbReference type="Proteomes" id="UP000604046">
    <property type="component" value="Unassembled WGS sequence"/>
</dbReference>
<name>A0A812V7R5_9DINO</name>
<feature type="region of interest" description="Disordered" evidence="1">
    <location>
        <begin position="570"/>
        <end position="591"/>
    </location>
</feature>
<feature type="region of interest" description="Disordered" evidence="1">
    <location>
        <begin position="639"/>
        <end position="668"/>
    </location>
</feature>
<protein>
    <submittedName>
        <fullName evidence="2">Uncharacterized protein</fullName>
    </submittedName>
</protein>
<evidence type="ECO:0000313" key="3">
    <source>
        <dbReference type="Proteomes" id="UP000604046"/>
    </source>
</evidence>
<dbReference type="AlphaFoldDB" id="A0A812V7R5"/>
<accession>A0A812V7R5</accession>
<organism evidence="2 3">
    <name type="scientific">Symbiodinium natans</name>
    <dbReference type="NCBI Taxonomy" id="878477"/>
    <lineage>
        <taxon>Eukaryota</taxon>
        <taxon>Sar</taxon>
        <taxon>Alveolata</taxon>
        <taxon>Dinophyceae</taxon>
        <taxon>Suessiales</taxon>
        <taxon>Symbiodiniaceae</taxon>
        <taxon>Symbiodinium</taxon>
    </lineage>
</organism>
<feature type="region of interest" description="Disordered" evidence="1">
    <location>
        <begin position="88"/>
        <end position="112"/>
    </location>
</feature>
<evidence type="ECO:0000313" key="2">
    <source>
        <dbReference type="EMBL" id="CAE7607039.1"/>
    </source>
</evidence>
<dbReference type="OrthoDB" id="414404at2759"/>
<feature type="compositionally biased region" description="Basic and acidic residues" evidence="1">
    <location>
        <begin position="639"/>
        <end position="648"/>
    </location>
</feature>
<keyword evidence="3" id="KW-1185">Reference proteome</keyword>
<gene>
    <name evidence="2" type="ORF">SNAT2548_LOCUS34519</name>
</gene>
<comment type="caution">
    <text evidence="2">The sequence shown here is derived from an EMBL/GenBank/DDBJ whole genome shotgun (WGS) entry which is preliminary data.</text>
</comment>